<dbReference type="GO" id="GO:0016757">
    <property type="term" value="F:glycosyltransferase activity"/>
    <property type="evidence" value="ECO:0007669"/>
    <property type="project" value="UniProtKB-KW"/>
</dbReference>
<dbReference type="KEGG" id="prv:G7070_02640"/>
<dbReference type="AlphaFoldDB" id="A0A6G7Y3J2"/>
<feature type="domain" description="Glycosyl transferase family 1" evidence="3">
    <location>
        <begin position="197"/>
        <end position="361"/>
    </location>
</feature>
<dbReference type="RefSeq" id="WP_166231769.1">
    <property type="nucleotide sequence ID" value="NZ_CP049865.1"/>
</dbReference>
<evidence type="ECO:0000313" key="5">
    <source>
        <dbReference type="EMBL" id="QIK71385.1"/>
    </source>
</evidence>
<dbReference type="InterPro" id="IPR001296">
    <property type="entry name" value="Glyco_trans_1"/>
</dbReference>
<dbReference type="InterPro" id="IPR028098">
    <property type="entry name" value="Glyco_trans_4-like_N"/>
</dbReference>
<dbReference type="Proteomes" id="UP000501058">
    <property type="component" value="Chromosome"/>
</dbReference>
<dbReference type="Pfam" id="PF13579">
    <property type="entry name" value="Glyco_trans_4_4"/>
    <property type="match status" value="1"/>
</dbReference>
<evidence type="ECO:0000259" key="3">
    <source>
        <dbReference type="Pfam" id="PF00534"/>
    </source>
</evidence>
<dbReference type="EMBL" id="CP049865">
    <property type="protein sequence ID" value="QIK71385.1"/>
    <property type="molecule type" value="Genomic_DNA"/>
</dbReference>
<accession>A0A6G7Y3J2</accession>
<evidence type="ECO:0000259" key="4">
    <source>
        <dbReference type="Pfam" id="PF13579"/>
    </source>
</evidence>
<dbReference type="PANTHER" id="PTHR12526:SF510">
    <property type="entry name" value="D-INOSITOL 3-PHOSPHATE GLYCOSYLTRANSFERASE"/>
    <property type="match status" value="1"/>
</dbReference>
<dbReference type="PANTHER" id="PTHR12526">
    <property type="entry name" value="GLYCOSYLTRANSFERASE"/>
    <property type="match status" value="1"/>
</dbReference>
<dbReference type="SUPFAM" id="SSF53756">
    <property type="entry name" value="UDP-Glycosyltransferase/glycogen phosphorylase"/>
    <property type="match status" value="1"/>
</dbReference>
<gene>
    <name evidence="5" type="ORF">G7070_02640</name>
</gene>
<organism evidence="5 6">
    <name type="scientific">Propioniciclava coleopterorum</name>
    <dbReference type="NCBI Taxonomy" id="2714937"/>
    <lineage>
        <taxon>Bacteria</taxon>
        <taxon>Bacillati</taxon>
        <taxon>Actinomycetota</taxon>
        <taxon>Actinomycetes</taxon>
        <taxon>Propionibacteriales</taxon>
        <taxon>Propionibacteriaceae</taxon>
        <taxon>Propioniciclava</taxon>
    </lineage>
</organism>
<dbReference type="Gene3D" id="3.40.50.2000">
    <property type="entry name" value="Glycogen Phosphorylase B"/>
    <property type="match status" value="2"/>
</dbReference>
<proteinExistence type="predicted"/>
<name>A0A6G7Y3J2_9ACTN</name>
<evidence type="ECO:0000313" key="6">
    <source>
        <dbReference type="Proteomes" id="UP000501058"/>
    </source>
</evidence>
<evidence type="ECO:0000256" key="2">
    <source>
        <dbReference type="ARBA" id="ARBA00022679"/>
    </source>
</evidence>
<sequence length="401" mass="41987">MTPRPARNARSVVYATTIGFSAFTLLRGQLAWLREQGWDVTLVASPDDLAQAAARREGVAFHPLAMRRDPAPVADLAALAAWVRFLAAARPAVVNVGTPKAGLLGILAAWLTGVPRRVYLVRGLRLEGASGPLAAALACAERLCGLLATDVVAVSPSLGRELLRRRLVSPGKLWTIGDGSSNGIDVAAVQARIAGVDRDALRRELGLRPDDFVVGFVGRVTRDKGIHTLLDAFASAELTPRARLLVVGPTEEEGFETGFAALGDRLARVPWTDDVWGHLPALDVLSLPTLREGFGTVVLEAAAAGIPAIVTTATGAVDTVVDQETGLLMGVGDAAALVRHINALADDPEGAGRLGRAARERARERFAQERIWTGMQDVMTGAGASRVGAPEAARAAVGGAA</sequence>
<keyword evidence="1" id="KW-0328">Glycosyltransferase</keyword>
<reference evidence="5 6" key="1">
    <citation type="submission" date="2020-03" db="EMBL/GenBank/DDBJ databases">
        <title>Propioniciclava sp. nov., isolated from Hydrophilus acuminatus.</title>
        <authorList>
            <person name="Hyun D.-W."/>
            <person name="Bae J.-W."/>
        </authorList>
    </citation>
    <scope>NUCLEOTIDE SEQUENCE [LARGE SCALE GENOMIC DNA]</scope>
    <source>
        <strain evidence="5 6">HDW11</strain>
    </source>
</reference>
<keyword evidence="6" id="KW-1185">Reference proteome</keyword>
<evidence type="ECO:0000256" key="1">
    <source>
        <dbReference type="ARBA" id="ARBA00022676"/>
    </source>
</evidence>
<protein>
    <submittedName>
        <fullName evidence="5">Glycosyltransferase family 4 protein</fullName>
    </submittedName>
</protein>
<feature type="domain" description="Glycosyltransferase subfamily 4-like N-terminal" evidence="4">
    <location>
        <begin position="27"/>
        <end position="173"/>
    </location>
</feature>
<dbReference type="Pfam" id="PF00534">
    <property type="entry name" value="Glycos_transf_1"/>
    <property type="match status" value="1"/>
</dbReference>
<keyword evidence="2 5" id="KW-0808">Transferase</keyword>